<dbReference type="PANTHER" id="PTHR10900:SF77">
    <property type="entry name" value="FI19380P1"/>
    <property type="match status" value="1"/>
</dbReference>
<dbReference type="InterPro" id="IPR000782">
    <property type="entry name" value="FAS1_domain"/>
</dbReference>
<proteinExistence type="predicted"/>
<dbReference type="SUPFAM" id="SSF82153">
    <property type="entry name" value="FAS1 domain"/>
    <property type="match status" value="1"/>
</dbReference>
<dbReference type="AlphaFoldDB" id="A0A4Q9H1I3"/>
<accession>A0A4Q9H1I3</accession>
<dbReference type="PANTHER" id="PTHR10900">
    <property type="entry name" value="PERIOSTIN-RELATED"/>
    <property type="match status" value="1"/>
</dbReference>
<keyword evidence="1" id="KW-0732">Signal</keyword>
<dbReference type="SMART" id="SM00554">
    <property type="entry name" value="FAS1"/>
    <property type="match status" value="1"/>
</dbReference>
<organism evidence="3 4">
    <name type="scientific">Aquabacterium lacunae</name>
    <dbReference type="NCBI Taxonomy" id="2528630"/>
    <lineage>
        <taxon>Bacteria</taxon>
        <taxon>Pseudomonadati</taxon>
        <taxon>Pseudomonadota</taxon>
        <taxon>Betaproteobacteria</taxon>
        <taxon>Burkholderiales</taxon>
        <taxon>Aquabacterium</taxon>
    </lineage>
</organism>
<feature type="signal peptide" evidence="1">
    <location>
        <begin position="1"/>
        <end position="24"/>
    </location>
</feature>
<gene>
    <name evidence="3" type="ORF">EYS42_00765</name>
</gene>
<dbReference type="Gene3D" id="2.30.180.10">
    <property type="entry name" value="FAS1 domain"/>
    <property type="match status" value="1"/>
</dbReference>
<dbReference type="EMBL" id="SIXI01000001">
    <property type="protein sequence ID" value="TBO34019.1"/>
    <property type="molecule type" value="Genomic_DNA"/>
</dbReference>
<name>A0A4Q9H1I3_9BURK</name>
<evidence type="ECO:0000313" key="4">
    <source>
        <dbReference type="Proteomes" id="UP000292120"/>
    </source>
</evidence>
<evidence type="ECO:0000256" key="1">
    <source>
        <dbReference type="SAM" id="SignalP"/>
    </source>
</evidence>
<evidence type="ECO:0000313" key="3">
    <source>
        <dbReference type="EMBL" id="TBO34019.1"/>
    </source>
</evidence>
<sequence>MRKTFTALAVASLSFLGAVGSAQAQVNLKNYVQCRSTELVQFQGTLVDAAIATPELSTLTNLVVAANLVGALSGPGPFTVFAPTNAAFAKVPAPLLSLIGSDTGLLTSVLTYHVTKGHADPRKPITPVQFKTLQGQTLYAGYDADGASVNQSVAACKGVQTSNGTVWLIDSVLLPQFK</sequence>
<dbReference type="GO" id="GO:0031012">
    <property type="term" value="C:extracellular matrix"/>
    <property type="evidence" value="ECO:0007669"/>
    <property type="project" value="TreeGrafter"/>
</dbReference>
<dbReference type="GO" id="GO:0050839">
    <property type="term" value="F:cell adhesion molecule binding"/>
    <property type="evidence" value="ECO:0007669"/>
    <property type="project" value="TreeGrafter"/>
</dbReference>
<dbReference type="InterPro" id="IPR050904">
    <property type="entry name" value="Adhesion/Biosynth-related"/>
</dbReference>
<evidence type="ECO:0000259" key="2">
    <source>
        <dbReference type="PROSITE" id="PS50213"/>
    </source>
</evidence>
<dbReference type="GO" id="GO:0030198">
    <property type="term" value="P:extracellular matrix organization"/>
    <property type="evidence" value="ECO:0007669"/>
    <property type="project" value="TreeGrafter"/>
</dbReference>
<dbReference type="OrthoDB" id="9800666at2"/>
<dbReference type="RefSeq" id="WP_130965969.1">
    <property type="nucleotide sequence ID" value="NZ_SIXI01000001.1"/>
</dbReference>
<dbReference type="Proteomes" id="UP000292120">
    <property type="component" value="Unassembled WGS sequence"/>
</dbReference>
<feature type="domain" description="FAS1" evidence="2">
    <location>
        <begin position="43"/>
        <end position="173"/>
    </location>
</feature>
<protein>
    <submittedName>
        <fullName evidence="3">Fasciclin domain-containing protein</fullName>
    </submittedName>
</protein>
<keyword evidence="4" id="KW-1185">Reference proteome</keyword>
<reference evidence="3 4" key="1">
    <citation type="submission" date="2019-02" db="EMBL/GenBank/DDBJ databases">
        <title>Aquabacterium sp. strain KMB7.</title>
        <authorList>
            <person name="Chen W.-M."/>
        </authorList>
    </citation>
    <scope>NUCLEOTIDE SEQUENCE [LARGE SCALE GENOMIC DNA]</scope>
    <source>
        <strain evidence="3 4">KMB7</strain>
    </source>
</reference>
<comment type="caution">
    <text evidence="3">The sequence shown here is derived from an EMBL/GenBank/DDBJ whole genome shotgun (WGS) entry which is preliminary data.</text>
</comment>
<dbReference type="GO" id="GO:0005615">
    <property type="term" value="C:extracellular space"/>
    <property type="evidence" value="ECO:0007669"/>
    <property type="project" value="TreeGrafter"/>
</dbReference>
<dbReference type="GO" id="GO:0007155">
    <property type="term" value="P:cell adhesion"/>
    <property type="evidence" value="ECO:0007669"/>
    <property type="project" value="TreeGrafter"/>
</dbReference>
<dbReference type="Pfam" id="PF02469">
    <property type="entry name" value="Fasciclin"/>
    <property type="match status" value="1"/>
</dbReference>
<feature type="chain" id="PRO_5020356302" evidence="1">
    <location>
        <begin position="25"/>
        <end position="178"/>
    </location>
</feature>
<dbReference type="PROSITE" id="PS50213">
    <property type="entry name" value="FAS1"/>
    <property type="match status" value="1"/>
</dbReference>
<dbReference type="InterPro" id="IPR036378">
    <property type="entry name" value="FAS1_dom_sf"/>
</dbReference>